<organism evidence="8 10">
    <name type="scientific">Clavibacter michiganensis subsp. insidiosus</name>
    <dbReference type="NCBI Taxonomy" id="33014"/>
    <lineage>
        <taxon>Bacteria</taxon>
        <taxon>Bacillati</taxon>
        <taxon>Actinomycetota</taxon>
        <taxon>Actinomycetes</taxon>
        <taxon>Micrococcales</taxon>
        <taxon>Microbacteriaceae</taxon>
        <taxon>Clavibacter</taxon>
    </lineage>
</organism>
<proteinExistence type="inferred from homology"/>
<dbReference type="Proteomes" id="UP000266634">
    <property type="component" value="Unassembled WGS sequence"/>
</dbReference>
<comment type="similarity">
    <text evidence="1">Belongs to the sigma-70 factor family. ECF subfamily.</text>
</comment>
<dbReference type="InterPro" id="IPR007627">
    <property type="entry name" value="RNA_pol_sigma70_r2"/>
</dbReference>
<dbReference type="GO" id="GO:0003677">
    <property type="term" value="F:DNA binding"/>
    <property type="evidence" value="ECO:0007669"/>
    <property type="project" value="UniProtKB-KW"/>
</dbReference>
<dbReference type="SUPFAM" id="SSF88659">
    <property type="entry name" value="Sigma3 and sigma4 domains of RNA polymerase sigma factors"/>
    <property type="match status" value="1"/>
</dbReference>
<keyword evidence="5" id="KW-0804">Transcription</keyword>
<dbReference type="GO" id="GO:0006352">
    <property type="term" value="P:DNA-templated transcription initiation"/>
    <property type="evidence" value="ECO:0007669"/>
    <property type="project" value="InterPro"/>
</dbReference>
<evidence type="ECO:0000256" key="3">
    <source>
        <dbReference type="ARBA" id="ARBA00023082"/>
    </source>
</evidence>
<evidence type="ECO:0000313" key="10">
    <source>
        <dbReference type="Proteomes" id="UP000032604"/>
    </source>
</evidence>
<dbReference type="PATRIC" id="fig|33014.5.peg.454"/>
<dbReference type="Pfam" id="PF04542">
    <property type="entry name" value="Sigma70_r2"/>
    <property type="match status" value="1"/>
</dbReference>
<dbReference type="HOGENOM" id="CLU_047691_9_2_11"/>
<gene>
    <name evidence="9" type="ORF">DZF93_13690</name>
    <name evidence="8" type="ORF">VO01_02155</name>
</gene>
<sequence length="184" mass="20651">MALSSSLQDAGDGILAERAADGDARAFEVLVRRHAPYMRAFAIRLTGSRADADDAVQEALITAWDRMPTLEKPDRVKSWLLQIVSRKSIDRIRARRPVDDIDDHEIADRLTSPERDAETSSQMRALAGVLDGLPREQREVWMLREVGGFSYEEIAEKLGATPSTVRGRLSRARTTVMTSMEAWR</sequence>
<dbReference type="NCBIfam" id="TIGR02937">
    <property type="entry name" value="sigma70-ECF"/>
    <property type="match status" value="1"/>
</dbReference>
<evidence type="ECO:0000259" key="6">
    <source>
        <dbReference type="Pfam" id="PF04542"/>
    </source>
</evidence>
<dbReference type="Proteomes" id="UP000032604">
    <property type="component" value="Chromosome"/>
</dbReference>
<keyword evidence="3" id="KW-0731">Sigma factor</keyword>
<dbReference type="OrthoDB" id="7376212at2"/>
<protein>
    <submittedName>
        <fullName evidence="8">RNA polymerase sigma 70</fullName>
    </submittedName>
    <submittedName>
        <fullName evidence="9">Sigma-70 family RNA polymerase sigma factor</fullName>
    </submittedName>
</protein>
<evidence type="ECO:0000256" key="2">
    <source>
        <dbReference type="ARBA" id="ARBA00023015"/>
    </source>
</evidence>
<dbReference type="AlphaFoldDB" id="A0A0D5CEL5"/>
<evidence type="ECO:0000313" key="9">
    <source>
        <dbReference type="EMBL" id="RIJ16951.1"/>
    </source>
</evidence>
<evidence type="ECO:0000313" key="11">
    <source>
        <dbReference type="Proteomes" id="UP000266634"/>
    </source>
</evidence>
<name>A0A0D5CEL5_9MICO</name>
<feature type="domain" description="RNA polymerase sigma factor 70 region 4 type 2" evidence="7">
    <location>
        <begin position="125"/>
        <end position="174"/>
    </location>
</feature>
<evidence type="ECO:0000313" key="8">
    <source>
        <dbReference type="EMBL" id="AJW78086.1"/>
    </source>
</evidence>
<dbReference type="PANTHER" id="PTHR43133:SF8">
    <property type="entry name" value="RNA POLYMERASE SIGMA FACTOR HI_1459-RELATED"/>
    <property type="match status" value="1"/>
</dbReference>
<evidence type="ECO:0000256" key="5">
    <source>
        <dbReference type="ARBA" id="ARBA00023163"/>
    </source>
</evidence>
<dbReference type="Pfam" id="PF08281">
    <property type="entry name" value="Sigma70_r4_2"/>
    <property type="match status" value="1"/>
</dbReference>
<reference evidence="9 11" key="2">
    <citation type="submission" date="2018-08" db="EMBL/GenBank/DDBJ databases">
        <title>Genome Sequence of Clavibacter michiganensis Subspecies type strains, and the Atypical Peach-Colored Strains Isolated from Tomato.</title>
        <authorList>
            <person name="Osdaghi E."/>
            <person name="Portier P."/>
            <person name="Briand M."/>
            <person name="Jacques M.-A."/>
        </authorList>
    </citation>
    <scope>NUCLEOTIDE SEQUENCE [LARGE SCALE GENOMIC DNA]</scope>
    <source>
        <strain evidence="9 11">CFBP 6488</strain>
    </source>
</reference>
<evidence type="ECO:0000256" key="4">
    <source>
        <dbReference type="ARBA" id="ARBA00023125"/>
    </source>
</evidence>
<dbReference type="Gene3D" id="1.10.1740.10">
    <property type="match status" value="1"/>
</dbReference>
<dbReference type="EMBL" id="QWEA01000689">
    <property type="protein sequence ID" value="RIJ16951.1"/>
    <property type="molecule type" value="Genomic_DNA"/>
</dbReference>
<dbReference type="RefSeq" id="WP_045526520.1">
    <property type="nucleotide sequence ID" value="NZ_CP011043.1"/>
</dbReference>
<dbReference type="InterPro" id="IPR039425">
    <property type="entry name" value="RNA_pol_sigma-70-like"/>
</dbReference>
<dbReference type="InterPro" id="IPR014284">
    <property type="entry name" value="RNA_pol_sigma-70_dom"/>
</dbReference>
<dbReference type="InterPro" id="IPR013325">
    <property type="entry name" value="RNA_pol_sigma_r2"/>
</dbReference>
<dbReference type="SUPFAM" id="SSF88946">
    <property type="entry name" value="Sigma2 domain of RNA polymerase sigma factors"/>
    <property type="match status" value="1"/>
</dbReference>
<feature type="domain" description="RNA polymerase sigma-70 region 2" evidence="6">
    <location>
        <begin position="30"/>
        <end position="96"/>
    </location>
</feature>
<dbReference type="PANTHER" id="PTHR43133">
    <property type="entry name" value="RNA POLYMERASE ECF-TYPE SIGMA FACTO"/>
    <property type="match status" value="1"/>
</dbReference>
<dbReference type="CDD" id="cd06171">
    <property type="entry name" value="Sigma70_r4"/>
    <property type="match status" value="1"/>
</dbReference>
<dbReference type="InterPro" id="IPR013249">
    <property type="entry name" value="RNA_pol_sigma70_r4_t2"/>
</dbReference>
<dbReference type="Gene3D" id="1.10.10.10">
    <property type="entry name" value="Winged helix-like DNA-binding domain superfamily/Winged helix DNA-binding domain"/>
    <property type="match status" value="1"/>
</dbReference>
<evidence type="ECO:0000256" key="1">
    <source>
        <dbReference type="ARBA" id="ARBA00010641"/>
    </source>
</evidence>
<accession>A0A0D5CEL5</accession>
<dbReference type="InterPro" id="IPR013324">
    <property type="entry name" value="RNA_pol_sigma_r3/r4-like"/>
</dbReference>
<keyword evidence="4" id="KW-0238">DNA-binding</keyword>
<dbReference type="KEGG" id="cmh:VO01_02155"/>
<reference evidence="8 10" key="1">
    <citation type="journal article" date="2015" name="Genome Announc.">
        <title>Complete Genome Sequence of Clavibacter michiganensis subsp. insidiosus R1-1 Using PacBio Single-Molecule Real-Time Technology.</title>
        <authorList>
            <person name="Lu Y."/>
            <person name="Samac D.A."/>
            <person name="Glazebrook J."/>
            <person name="Ishimaru C.A."/>
        </authorList>
    </citation>
    <scope>NUCLEOTIDE SEQUENCE [LARGE SCALE GENOMIC DNA]</scope>
    <source>
        <strain evidence="8 10">R1-1</strain>
    </source>
</reference>
<dbReference type="GO" id="GO:0016987">
    <property type="term" value="F:sigma factor activity"/>
    <property type="evidence" value="ECO:0007669"/>
    <property type="project" value="UniProtKB-KW"/>
</dbReference>
<dbReference type="EMBL" id="CP011043">
    <property type="protein sequence ID" value="AJW78086.1"/>
    <property type="molecule type" value="Genomic_DNA"/>
</dbReference>
<keyword evidence="2" id="KW-0805">Transcription regulation</keyword>
<evidence type="ECO:0000259" key="7">
    <source>
        <dbReference type="Pfam" id="PF08281"/>
    </source>
</evidence>
<dbReference type="InterPro" id="IPR036388">
    <property type="entry name" value="WH-like_DNA-bd_sf"/>
</dbReference>